<name>X1ML39_9ZZZZ</name>
<gene>
    <name evidence="1" type="ORF">S06H3_08225</name>
</gene>
<sequence>RKYLVNPVIASEAISVVAGSRRLQPAQNLSLRLYAP</sequence>
<dbReference type="EMBL" id="BARV01003443">
    <property type="protein sequence ID" value="GAI07074.1"/>
    <property type="molecule type" value="Genomic_DNA"/>
</dbReference>
<evidence type="ECO:0000313" key="1">
    <source>
        <dbReference type="EMBL" id="GAI07074.1"/>
    </source>
</evidence>
<feature type="non-terminal residue" evidence="1">
    <location>
        <position position="1"/>
    </location>
</feature>
<accession>X1ML39</accession>
<dbReference type="AlphaFoldDB" id="X1ML39"/>
<organism evidence="1">
    <name type="scientific">marine sediment metagenome</name>
    <dbReference type="NCBI Taxonomy" id="412755"/>
    <lineage>
        <taxon>unclassified sequences</taxon>
        <taxon>metagenomes</taxon>
        <taxon>ecological metagenomes</taxon>
    </lineage>
</organism>
<proteinExistence type="predicted"/>
<comment type="caution">
    <text evidence="1">The sequence shown here is derived from an EMBL/GenBank/DDBJ whole genome shotgun (WGS) entry which is preliminary data.</text>
</comment>
<reference evidence="1" key="1">
    <citation type="journal article" date="2014" name="Front. Microbiol.">
        <title>High frequency of phylogenetically diverse reductive dehalogenase-homologous genes in deep subseafloor sedimentary metagenomes.</title>
        <authorList>
            <person name="Kawai M."/>
            <person name="Futagami T."/>
            <person name="Toyoda A."/>
            <person name="Takaki Y."/>
            <person name="Nishi S."/>
            <person name="Hori S."/>
            <person name="Arai W."/>
            <person name="Tsubouchi T."/>
            <person name="Morono Y."/>
            <person name="Uchiyama I."/>
            <person name="Ito T."/>
            <person name="Fujiyama A."/>
            <person name="Inagaki F."/>
            <person name="Takami H."/>
        </authorList>
    </citation>
    <scope>NUCLEOTIDE SEQUENCE</scope>
    <source>
        <strain evidence="1">Expedition CK06-06</strain>
    </source>
</reference>
<protein>
    <submittedName>
        <fullName evidence="1">Uncharacterized protein</fullName>
    </submittedName>
</protein>